<organism evidence="2">
    <name type="scientific">uncultured Pseudonocardia sp</name>
    <dbReference type="NCBI Taxonomy" id="211455"/>
    <lineage>
        <taxon>Bacteria</taxon>
        <taxon>Bacillati</taxon>
        <taxon>Actinomycetota</taxon>
        <taxon>Actinomycetes</taxon>
        <taxon>Pseudonocardiales</taxon>
        <taxon>Pseudonocardiaceae</taxon>
        <taxon>Pseudonocardia</taxon>
        <taxon>environmental samples</taxon>
    </lineage>
</organism>
<proteinExistence type="predicted"/>
<gene>
    <name evidence="2" type="ORF">AVDCRST_MAG66-2470</name>
</gene>
<dbReference type="EMBL" id="CADCUS010000357">
    <property type="protein sequence ID" value="CAA9417698.1"/>
    <property type="molecule type" value="Genomic_DNA"/>
</dbReference>
<evidence type="ECO:0000313" key="2">
    <source>
        <dbReference type="EMBL" id="CAA9417698.1"/>
    </source>
</evidence>
<evidence type="ECO:0000256" key="1">
    <source>
        <dbReference type="SAM" id="MobiDB-lite"/>
    </source>
</evidence>
<protein>
    <submittedName>
        <fullName evidence="2">Transcriptional regulator, AcrR family</fullName>
    </submittedName>
</protein>
<dbReference type="AlphaFoldDB" id="A0A6J4PNK0"/>
<feature type="compositionally biased region" description="Low complexity" evidence="1">
    <location>
        <begin position="187"/>
        <end position="202"/>
    </location>
</feature>
<feature type="region of interest" description="Disordered" evidence="1">
    <location>
        <begin position="181"/>
        <end position="220"/>
    </location>
</feature>
<name>A0A6J4PNK0_9PSEU</name>
<sequence>WPDSGCSPGTMCSPRPCGSSTPRASGRCRCAGSAASSTATRCGSTGSPTARTPCSTAWWSSCSTSWSSGPTGRGGRRCCASPATRSGPWRWRTPTWCRCWSPARSPRHWACVRRASCGRSRSCSNCSPGRGSTGAAPCTPTASTWASCTGTCCTSCRSGWPTRTRPTTCCGWACTGCRSGRSPACAGSPPSWPTTTGPGTSTRGWAWSSPDCAPTPAAPA</sequence>
<feature type="non-terminal residue" evidence="2">
    <location>
        <position position="1"/>
    </location>
</feature>
<feature type="region of interest" description="Disordered" evidence="1">
    <location>
        <begin position="1"/>
        <end position="24"/>
    </location>
</feature>
<reference evidence="2" key="1">
    <citation type="submission" date="2020-02" db="EMBL/GenBank/DDBJ databases">
        <authorList>
            <person name="Meier V. D."/>
        </authorList>
    </citation>
    <scope>NUCLEOTIDE SEQUENCE</scope>
    <source>
        <strain evidence="2">AVDCRST_MAG66</strain>
    </source>
</reference>
<feature type="non-terminal residue" evidence="2">
    <location>
        <position position="220"/>
    </location>
</feature>
<accession>A0A6J4PNK0</accession>